<dbReference type="GeneID" id="9670358"/>
<dbReference type="Pfam" id="PF01042">
    <property type="entry name" value="Ribonuc_L-PSP"/>
    <property type="match status" value="1"/>
</dbReference>
<dbReference type="NCBIfam" id="TIGR00004">
    <property type="entry name" value="Rid family detoxifying hydrolase"/>
    <property type="match status" value="1"/>
</dbReference>
<dbReference type="InParanoid" id="C7ZC72"/>
<reference evidence="2 3" key="1">
    <citation type="journal article" date="2009" name="PLoS Genet.">
        <title>The genome of Nectria haematococca: contribution of supernumerary chromosomes to gene expansion.</title>
        <authorList>
            <person name="Coleman J.J."/>
            <person name="Rounsley S.D."/>
            <person name="Rodriguez-Carres M."/>
            <person name="Kuo A."/>
            <person name="Wasmann C.C."/>
            <person name="Grimwood J."/>
            <person name="Schmutz J."/>
            <person name="Taga M."/>
            <person name="White G.J."/>
            <person name="Zhou S."/>
            <person name="Schwartz D.C."/>
            <person name="Freitag M."/>
            <person name="Ma L.J."/>
            <person name="Danchin E.G."/>
            <person name="Henrissat B."/>
            <person name="Coutinho P.M."/>
            <person name="Nelson D.R."/>
            <person name="Straney D."/>
            <person name="Napoli C.A."/>
            <person name="Barker B.M."/>
            <person name="Gribskov M."/>
            <person name="Rep M."/>
            <person name="Kroken S."/>
            <person name="Molnar I."/>
            <person name="Rensing C."/>
            <person name="Kennell J.C."/>
            <person name="Zamora J."/>
            <person name="Farman M.L."/>
            <person name="Selker E.U."/>
            <person name="Salamov A."/>
            <person name="Shapiro H."/>
            <person name="Pangilinan J."/>
            <person name="Lindquist E."/>
            <person name="Lamers C."/>
            <person name="Grigoriev I.V."/>
            <person name="Geiser D.M."/>
            <person name="Covert S.F."/>
            <person name="Temporini E."/>
            <person name="Vanetten H.D."/>
        </authorList>
    </citation>
    <scope>NUCLEOTIDE SEQUENCE [LARGE SCALE GENOMIC DNA]</scope>
    <source>
        <strain evidence="3">ATCC MYA-4622 / CBS 123669 / FGSC 9596 / NRRL 45880 / 77-13-4</strain>
    </source>
</reference>
<dbReference type="OrthoDB" id="309640at2759"/>
<comment type="similarity">
    <text evidence="1">Belongs to the RutC family.</text>
</comment>
<dbReference type="KEGG" id="nhe:NECHADRAFT_76951"/>
<dbReference type="CDD" id="cd00448">
    <property type="entry name" value="YjgF_YER057c_UK114_family"/>
    <property type="match status" value="1"/>
</dbReference>
<dbReference type="HOGENOM" id="CLU_100715_7_0_1"/>
<evidence type="ECO:0000313" key="3">
    <source>
        <dbReference type="Proteomes" id="UP000005206"/>
    </source>
</evidence>
<dbReference type="InterPro" id="IPR006056">
    <property type="entry name" value="RidA"/>
</dbReference>
<protein>
    <recommendedName>
        <fullName evidence="4">YjgF-like protein</fullName>
    </recommendedName>
</protein>
<dbReference type="eggNOG" id="KOG2317">
    <property type="taxonomic scope" value="Eukaryota"/>
</dbReference>
<dbReference type="InterPro" id="IPR006175">
    <property type="entry name" value="YjgF/YER057c/UK114"/>
</dbReference>
<dbReference type="AlphaFoldDB" id="C7ZC72"/>
<keyword evidence="3" id="KW-1185">Reference proteome</keyword>
<dbReference type="OMA" id="PAKFSHG"/>
<dbReference type="InterPro" id="IPR035959">
    <property type="entry name" value="RutC-like_sf"/>
</dbReference>
<dbReference type="PANTHER" id="PTHR11803">
    <property type="entry name" value="2-IMINOBUTANOATE/2-IMINOPROPANOATE DEAMINASE RIDA"/>
    <property type="match status" value="1"/>
</dbReference>
<proteinExistence type="inferred from homology"/>
<dbReference type="FunFam" id="3.30.1330.40:FF:000001">
    <property type="entry name" value="L-PSP family endoribonuclease"/>
    <property type="match status" value="1"/>
</dbReference>
<dbReference type="Proteomes" id="UP000005206">
    <property type="component" value="Chromosome 2"/>
</dbReference>
<evidence type="ECO:0008006" key="4">
    <source>
        <dbReference type="Google" id="ProtNLM"/>
    </source>
</evidence>
<organism evidence="2 3">
    <name type="scientific">Fusarium vanettenii (strain ATCC MYA-4622 / CBS 123669 / FGSC 9596 / NRRL 45880 / 77-13-4)</name>
    <name type="common">Fusarium solani subsp. pisi</name>
    <dbReference type="NCBI Taxonomy" id="660122"/>
    <lineage>
        <taxon>Eukaryota</taxon>
        <taxon>Fungi</taxon>
        <taxon>Dikarya</taxon>
        <taxon>Ascomycota</taxon>
        <taxon>Pezizomycotina</taxon>
        <taxon>Sordariomycetes</taxon>
        <taxon>Hypocreomycetidae</taxon>
        <taxon>Hypocreales</taxon>
        <taxon>Nectriaceae</taxon>
        <taxon>Fusarium</taxon>
        <taxon>Fusarium solani species complex</taxon>
        <taxon>Fusarium vanettenii</taxon>
    </lineage>
</organism>
<dbReference type="VEuPathDB" id="FungiDB:NECHADRAFT_76951"/>
<accession>C7ZC72</accession>
<dbReference type="RefSeq" id="XP_003043923.1">
    <property type="nucleotide sequence ID" value="XM_003043877.1"/>
</dbReference>
<name>C7ZC72_FUSV7</name>
<dbReference type="PANTHER" id="PTHR11803:SF58">
    <property type="entry name" value="PROTEIN HMF1-RELATED"/>
    <property type="match status" value="1"/>
</dbReference>
<evidence type="ECO:0000313" key="2">
    <source>
        <dbReference type="EMBL" id="EEU38210.1"/>
    </source>
</evidence>
<dbReference type="GO" id="GO:0005829">
    <property type="term" value="C:cytosol"/>
    <property type="evidence" value="ECO:0007669"/>
    <property type="project" value="TreeGrafter"/>
</dbReference>
<dbReference type="GO" id="GO:0005739">
    <property type="term" value="C:mitochondrion"/>
    <property type="evidence" value="ECO:0007669"/>
    <property type="project" value="UniProtKB-ARBA"/>
</dbReference>
<dbReference type="GO" id="GO:0019239">
    <property type="term" value="F:deaminase activity"/>
    <property type="evidence" value="ECO:0007669"/>
    <property type="project" value="TreeGrafter"/>
</dbReference>
<gene>
    <name evidence="2" type="ORF">NECHADRAFT_76951</name>
</gene>
<dbReference type="Gene3D" id="3.30.1330.40">
    <property type="entry name" value="RutC-like"/>
    <property type="match status" value="1"/>
</dbReference>
<dbReference type="EMBL" id="GG698918">
    <property type="protein sequence ID" value="EEU38210.1"/>
    <property type="molecule type" value="Genomic_DNA"/>
</dbReference>
<evidence type="ECO:0000256" key="1">
    <source>
        <dbReference type="ARBA" id="ARBA00010552"/>
    </source>
</evidence>
<dbReference type="SUPFAM" id="SSF55298">
    <property type="entry name" value="YjgF-like"/>
    <property type="match status" value="1"/>
</dbReference>
<sequence>MALCRSSLRVGSSFSSFRPLTLRLTSNLHIHSQPNTHPRRAFSSSMPLRALIQPVFSPEAIHPIGPYSQAIKANGFVFLSGQLPADPQGRLIEGTAAEKAHKMCQNAQAVLEAAGSSLDKVVKVTIYFRNMDDFKEVNEVYAEYFPHKPARSACEATKLPLGASLEMDIIAVQ</sequence>